<dbReference type="EMBL" id="CP068985">
    <property type="protein sequence ID" value="QYC45112.1"/>
    <property type="molecule type" value="Genomic_DNA"/>
</dbReference>
<name>A0ABX8UBQ2_9ACTN</name>
<accession>A0ABX8UBQ2</accession>
<proteinExistence type="predicted"/>
<dbReference type="Proteomes" id="UP000824681">
    <property type="component" value="Chromosome"/>
</dbReference>
<keyword evidence="2" id="KW-1185">Reference proteome</keyword>
<dbReference type="RefSeq" id="WP_020545261.1">
    <property type="nucleotide sequence ID" value="NZ_CP068985.1"/>
</dbReference>
<evidence type="ECO:0000313" key="1">
    <source>
        <dbReference type="EMBL" id="QYC45112.1"/>
    </source>
</evidence>
<evidence type="ECO:0000313" key="2">
    <source>
        <dbReference type="Proteomes" id="UP000824681"/>
    </source>
</evidence>
<protein>
    <submittedName>
        <fullName evidence="1">Uncharacterized protein</fullName>
    </submittedName>
</protein>
<gene>
    <name evidence="1" type="ORF">Nocox_37800</name>
</gene>
<reference evidence="1 2" key="1">
    <citation type="journal article" date="2021" name="ACS Chem. Biol.">
        <title>Genomic-Led Discovery of a Novel Glycopeptide Antibiotic by Nonomuraea coxensis DSM 45129.</title>
        <authorList>
            <person name="Yushchuk O."/>
            <person name="Vior N.M."/>
            <person name="Andreo-Vidal A."/>
            <person name="Berini F."/>
            <person name="Ruckert C."/>
            <person name="Busche T."/>
            <person name="Binda E."/>
            <person name="Kalinowski J."/>
            <person name="Truman A.W."/>
            <person name="Marinelli F."/>
        </authorList>
    </citation>
    <scope>NUCLEOTIDE SEQUENCE [LARGE SCALE GENOMIC DNA]</scope>
    <source>
        <strain evidence="1 2">DSM 45129</strain>
    </source>
</reference>
<sequence>MGKELVDWGAGGVKAGRILMIEVMENPVAPTVERPGVAWRFGVVADPSAHDIGGG</sequence>
<organism evidence="1 2">
    <name type="scientific">Nonomuraea coxensis DSM 45129</name>
    <dbReference type="NCBI Taxonomy" id="1122611"/>
    <lineage>
        <taxon>Bacteria</taxon>
        <taxon>Bacillati</taxon>
        <taxon>Actinomycetota</taxon>
        <taxon>Actinomycetes</taxon>
        <taxon>Streptosporangiales</taxon>
        <taxon>Streptosporangiaceae</taxon>
        <taxon>Nonomuraea</taxon>
    </lineage>
</organism>